<feature type="DNA-binding region" description="H-T-H motif" evidence="4">
    <location>
        <begin position="35"/>
        <end position="54"/>
    </location>
</feature>
<dbReference type="Pfam" id="PF00440">
    <property type="entry name" value="TetR_N"/>
    <property type="match status" value="1"/>
</dbReference>
<reference evidence="6" key="2">
    <citation type="submission" date="2023-12" db="EMBL/GenBank/DDBJ databases">
        <authorList>
            <person name="Sun Q."/>
            <person name="Inoue M."/>
        </authorList>
    </citation>
    <scope>NUCLEOTIDE SEQUENCE</scope>
    <source>
        <strain evidence="6">JCM 17590</strain>
    </source>
</reference>
<feature type="domain" description="HTH tetR-type" evidence="5">
    <location>
        <begin position="12"/>
        <end position="72"/>
    </location>
</feature>
<dbReference type="InterPro" id="IPR001647">
    <property type="entry name" value="HTH_TetR"/>
</dbReference>
<dbReference type="Gene3D" id="1.10.357.10">
    <property type="entry name" value="Tetracycline Repressor, domain 2"/>
    <property type="match status" value="1"/>
</dbReference>
<evidence type="ECO:0000256" key="3">
    <source>
        <dbReference type="ARBA" id="ARBA00023163"/>
    </source>
</evidence>
<evidence type="ECO:0000313" key="7">
    <source>
        <dbReference type="Proteomes" id="UP001415169"/>
    </source>
</evidence>
<protein>
    <submittedName>
        <fullName evidence="6">TetR/AcrR family transcriptional regulator</fullName>
    </submittedName>
</protein>
<reference evidence="6" key="1">
    <citation type="journal article" date="2014" name="Int. J. Syst. Evol. Microbiol.">
        <title>Complete genome of a new Firmicutes species belonging to the dominant human colonic microbiota ('Ruminococcus bicirculans') reveals two chromosomes and a selective capacity to utilize plant glucans.</title>
        <authorList>
            <consortium name="NISC Comparative Sequencing Program"/>
            <person name="Wegmann U."/>
            <person name="Louis P."/>
            <person name="Goesmann A."/>
            <person name="Henrissat B."/>
            <person name="Duncan S.H."/>
            <person name="Flint H.J."/>
        </authorList>
    </citation>
    <scope>NUCLEOTIDE SEQUENCE</scope>
    <source>
        <strain evidence="6">JCM 17590</strain>
    </source>
</reference>
<dbReference type="InterPro" id="IPR050109">
    <property type="entry name" value="HTH-type_TetR-like_transc_reg"/>
</dbReference>
<organism evidence="6 7">
    <name type="scientific">Gryllotalpicola daejeonensis</name>
    <dbReference type="NCBI Taxonomy" id="993087"/>
    <lineage>
        <taxon>Bacteria</taxon>
        <taxon>Bacillati</taxon>
        <taxon>Actinomycetota</taxon>
        <taxon>Actinomycetes</taxon>
        <taxon>Micrococcales</taxon>
        <taxon>Microbacteriaceae</taxon>
        <taxon>Gryllotalpicola</taxon>
    </lineage>
</organism>
<keyword evidence="2 4" id="KW-0238">DNA-binding</keyword>
<dbReference type="PANTHER" id="PTHR30055:SF234">
    <property type="entry name" value="HTH-TYPE TRANSCRIPTIONAL REGULATOR BETI"/>
    <property type="match status" value="1"/>
</dbReference>
<evidence type="ECO:0000256" key="2">
    <source>
        <dbReference type="ARBA" id="ARBA00023125"/>
    </source>
</evidence>
<name>A0ABP7ZCY7_9MICO</name>
<dbReference type="PROSITE" id="PS50977">
    <property type="entry name" value="HTH_TETR_2"/>
    <property type="match status" value="1"/>
</dbReference>
<accession>A0ABP7ZCY7</accession>
<dbReference type="PRINTS" id="PR00455">
    <property type="entry name" value="HTHTETR"/>
</dbReference>
<evidence type="ECO:0000256" key="4">
    <source>
        <dbReference type="PROSITE-ProRule" id="PRU00335"/>
    </source>
</evidence>
<evidence type="ECO:0000313" key="6">
    <source>
        <dbReference type="EMBL" id="GAA4153723.1"/>
    </source>
</evidence>
<dbReference type="EMBL" id="BAABBV010000001">
    <property type="protein sequence ID" value="GAA4153723.1"/>
    <property type="molecule type" value="Genomic_DNA"/>
</dbReference>
<dbReference type="SUPFAM" id="SSF46689">
    <property type="entry name" value="Homeodomain-like"/>
    <property type="match status" value="1"/>
</dbReference>
<comment type="caution">
    <text evidence="6">The sequence shown here is derived from an EMBL/GenBank/DDBJ whole genome shotgun (WGS) entry which is preliminary data.</text>
</comment>
<proteinExistence type="predicted"/>
<keyword evidence="3" id="KW-0804">Transcription</keyword>
<keyword evidence="1" id="KW-0805">Transcription regulation</keyword>
<evidence type="ECO:0000259" key="5">
    <source>
        <dbReference type="PROSITE" id="PS50977"/>
    </source>
</evidence>
<keyword evidence="7" id="KW-1185">Reference proteome</keyword>
<evidence type="ECO:0000256" key="1">
    <source>
        <dbReference type="ARBA" id="ARBA00023015"/>
    </source>
</evidence>
<dbReference type="InterPro" id="IPR009057">
    <property type="entry name" value="Homeodomain-like_sf"/>
</dbReference>
<dbReference type="PANTHER" id="PTHR30055">
    <property type="entry name" value="HTH-TYPE TRANSCRIPTIONAL REGULATOR RUTR"/>
    <property type="match status" value="1"/>
</dbReference>
<sequence>MLKDLVYRGYMPSGRDRLLTAARSLLSAQPDREPSTREIYTAAGVGAPTLYHHFGDKDGLLDAAIEDAFGDYLSRKRMVPQTGDLLADFAAGWDMHVRFGVENPALYRLMYSANDGRRSSSAETAEKALREGLERLAAAGILTVSIDEAVAMTTATAIGCVTELVRTSQPAEAPVAHRMRDTLIAELSGGGDQVDDAAKAARTLLSRMPEVEQVMTSPEAALLGQWLRTLAAHFDQAASTPPHLKGHTE</sequence>
<dbReference type="Proteomes" id="UP001415169">
    <property type="component" value="Unassembled WGS sequence"/>
</dbReference>
<gene>
    <name evidence="6" type="ORF">GCM10022286_00450</name>
</gene>